<comment type="caution">
    <text evidence="5">The sequence shown here is derived from an EMBL/GenBank/DDBJ whole genome shotgun (WGS) entry which is preliminary data.</text>
</comment>
<dbReference type="EMBL" id="JAKFHA010000005">
    <property type="protein sequence ID" value="MCF2527914.1"/>
    <property type="molecule type" value="Genomic_DNA"/>
</dbReference>
<dbReference type="PROSITE" id="PS51186">
    <property type="entry name" value="GNAT"/>
    <property type="match status" value="1"/>
</dbReference>
<organism evidence="5 6">
    <name type="scientific">Yinghuangia soli</name>
    <dbReference type="NCBI Taxonomy" id="2908204"/>
    <lineage>
        <taxon>Bacteria</taxon>
        <taxon>Bacillati</taxon>
        <taxon>Actinomycetota</taxon>
        <taxon>Actinomycetes</taxon>
        <taxon>Kitasatosporales</taxon>
        <taxon>Streptomycetaceae</taxon>
        <taxon>Yinghuangia</taxon>
    </lineage>
</organism>
<dbReference type="PANTHER" id="PTHR43792:SF8">
    <property type="entry name" value="[RIBOSOMAL PROTEIN US5]-ALANINE N-ACETYLTRANSFERASE"/>
    <property type="match status" value="1"/>
</dbReference>
<dbReference type="AlphaFoldDB" id="A0AA41PXV9"/>
<dbReference type="InterPro" id="IPR051531">
    <property type="entry name" value="N-acetyltransferase"/>
</dbReference>
<evidence type="ECO:0000259" key="4">
    <source>
        <dbReference type="PROSITE" id="PS51186"/>
    </source>
</evidence>
<dbReference type="SUPFAM" id="SSF55729">
    <property type="entry name" value="Acyl-CoA N-acyltransferases (Nat)"/>
    <property type="match status" value="1"/>
</dbReference>
<proteinExistence type="inferred from homology"/>
<keyword evidence="6" id="KW-1185">Reference proteome</keyword>
<dbReference type="PANTHER" id="PTHR43792">
    <property type="entry name" value="GNAT FAMILY, PUTATIVE (AFU_ORTHOLOGUE AFUA_3G00765)-RELATED-RELATED"/>
    <property type="match status" value="1"/>
</dbReference>
<dbReference type="Pfam" id="PF13302">
    <property type="entry name" value="Acetyltransf_3"/>
    <property type="match status" value="1"/>
</dbReference>
<evidence type="ECO:0000256" key="1">
    <source>
        <dbReference type="ARBA" id="ARBA00022679"/>
    </source>
</evidence>
<keyword evidence="2" id="KW-0012">Acyltransferase</keyword>
<dbReference type="GO" id="GO:0008999">
    <property type="term" value="F:protein-N-terminal-alanine acetyltransferase activity"/>
    <property type="evidence" value="ECO:0007669"/>
    <property type="project" value="TreeGrafter"/>
</dbReference>
<comment type="similarity">
    <text evidence="3">Belongs to the acetyltransferase family. RimJ subfamily.</text>
</comment>
<dbReference type="Proteomes" id="UP001165378">
    <property type="component" value="Unassembled WGS sequence"/>
</dbReference>
<dbReference type="GO" id="GO:0005737">
    <property type="term" value="C:cytoplasm"/>
    <property type="evidence" value="ECO:0007669"/>
    <property type="project" value="TreeGrafter"/>
</dbReference>
<evidence type="ECO:0000313" key="5">
    <source>
        <dbReference type="EMBL" id="MCF2527914.1"/>
    </source>
</evidence>
<evidence type="ECO:0000313" key="6">
    <source>
        <dbReference type="Proteomes" id="UP001165378"/>
    </source>
</evidence>
<dbReference type="RefSeq" id="WP_235052083.1">
    <property type="nucleotide sequence ID" value="NZ_JAKFHA010000005.1"/>
</dbReference>
<dbReference type="InterPro" id="IPR000182">
    <property type="entry name" value="GNAT_dom"/>
</dbReference>
<protein>
    <submittedName>
        <fullName evidence="5">GNAT family N-acetyltransferase</fullName>
    </submittedName>
</protein>
<reference evidence="5" key="1">
    <citation type="submission" date="2022-01" db="EMBL/GenBank/DDBJ databases">
        <title>Genome-Based Taxonomic Classification of the Phylum Actinobacteria.</title>
        <authorList>
            <person name="Gao Y."/>
        </authorList>
    </citation>
    <scope>NUCLEOTIDE SEQUENCE</scope>
    <source>
        <strain evidence="5">KLBMP 8922</strain>
    </source>
</reference>
<dbReference type="InterPro" id="IPR016181">
    <property type="entry name" value="Acyl_CoA_acyltransferase"/>
</dbReference>
<name>A0AA41PXV9_9ACTN</name>
<accession>A0AA41PXV9</accession>
<sequence length="169" mass="18725">MRLELWQDTPEHLGLLVRHNAPEMTDHLGGPETDEKVRERNVRYAALAGKDGRRMFRIMVPADGGEAAAGTVGYWEREWHGATVWEAGWGVLPEFQGRGLAAAAVTALLAEAKAHGKHRLVHAYPAVDHPASNGVCRKAGFTLLGAEQFEYPVGHFMQCNDWQYALWPA</sequence>
<evidence type="ECO:0000256" key="3">
    <source>
        <dbReference type="ARBA" id="ARBA00038502"/>
    </source>
</evidence>
<gene>
    <name evidence="5" type="ORF">LZ495_11885</name>
</gene>
<feature type="domain" description="N-acetyltransferase" evidence="4">
    <location>
        <begin position="3"/>
        <end position="162"/>
    </location>
</feature>
<evidence type="ECO:0000256" key="2">
    <source>
        <dbReference type="ARBA" id="ARBA00023315"/>
    </source>
</evidence>
<keyword evidence="1" id="KW-0808">Transferase</keyword>
<dbReference type="Gene3D" id="3.40.630.30">
    <property type="match status" value="1"/>
</dbReference>